<sequence>MTSMGFTSFQLQAFRSSIGAALLSLACACAPAAAEVLRLATGQFAPYATQERPDQGIALDIVRRAFALEGFEVEYTFKPWTRTLEESRAGLWDATAYWGRNPERDKGFLISDNVLTEQWVLVYRQAAFKEAPFDWKGLIDLKGLRIGVVQSYTYTPEFLALLKAGTLNTVTAPDDLASLRLLIGGRLDVVPMERNVACYLMQHHFMDSEVQDLRAHPRLFAPNFTTHVMFSDKLPDSAARLQAFNRGLRALKRTPAYTEKLNWPGCRLNAIAPAPERTPAKPKR</sequence>
<dbReference type="PANTHER" id="PTHR35936:SF25">
    <property type="entry name" value="ABC TRANSPORTER SUBSTRATE-BINDING PROTEIN"/>
    <property type="match status" value="1"/>
</dbReference>
<keyword evidence="5" id="KW-1185">Reference proteome</keyword>
<dbReference type="PANTHER" id="PTHR35936">
    <property type="entry name" value="MEMBRANE-BOUND LYTIC MUREIN TRANSGLYCOSYLASE F"/>
    <property type="match status" value="1"/>
</dbReference>
<feature type="chain" id="PRO_5045764261" evidence="2">
    <location>
        <begin position="35"/>
        <end position="284"/>
    </location>
</feature>
<evidence type="ECO:0000313" key="5">
    <source>
        <dbReference type="Proteomes" id="UP001321700"/>
    </source>
</evidence>
<feature type="signal peptide" evidence="2">
    <location>
        <begin position="1"/>
        <end position="34"/>
    </location>
</feature>
<dbReference type="EMBL" id="JAVBIK010000001">
    <property type="protein sequence ID" value="MDT7518511.1"/>
    <property type="molecule type" value="Genomic_DNA"/>
</dbReference>
<evidence type="ECO:0000313" key="4">
    <source>
        <dbReference type="EMBL" id="MDT7518511.1"/>
    </source>
</evidence>
<gene>
    <name evidence="4" type="ORF">RAE19_07300</name>
</gene>
<dbReference type="SUPFAM" id="SSF53850">
    <property type="entry name" value="Periplasmic binding protein-like II"/>
    <property type="match status" value="1"/>
</dbReference>
<dbReference type="RefSeq" id="WP_313874266.1">
    <property type="nucleotide sequence ID" value="NZ_JAVBIK010000001.1"/>
</dbReference>
<dbReference type="InterPro" id="IPR001638">
    <property type="entry name" value="Solute-binding_3/MltF_N"/>
</dbReference>
<accession>A0ABU3KLW4</accession>
<proteinExistence type="predicted"/>
<evidence type="ECO:0000256" key="2">
    <source>
        <dbReference type="SAM" id="SignalP"/>
    </source>
</evidence>
<reference evidence="4 5" key="1">
    <citation type="submission" date="2023-08" db="EMBL/GenBank/DDBJ databases">
        <title>Rhodoferax potami sp. nov. and Rhodoferax mekongensis sp. nov., isolated from the Mekong River in Thailand.</title>
        <authorList>
            <person name="Kitikhun S."/>
            <person name="Charoenyingcharoen P."/>
            <person name="Siriarchawattana P."/>
            <person name="Likhitrattanapisal S."/>
            <person name="Nilsakha T."/>
            <person name="Chanpet A."/>
            <person name="Rattanawaree P."/>
            <person name="Ingsriswang S."/>
        </authorList>
    </citation>
    <scope>NUCLEOTIDE SEQUENCE [LARGE SCALE GENOMIC DNA]</scope>
    <source>
        <strain evidence="4 5">TBRC 17660</strain>
    </source>
</reference>
<organism evidence="4 5">
    <name type="scientific">Rhodoferax potami</name>
    <dbReference type="NCBI Taxonomy" id="3068338"/>
    <lineage>
        <taxon>Bacteria</taxon>
        <taxon>Pseudomonadati</taxon>
        <taxon>Pseudomonadota</taxon>
        <taxon>Betaproteobacteria</taxon>
        <taxon>Burkholderiales</taxon>
        <taxon>Comamonadaceae</taxon>
        <taxon>Rhodoferax</taxon>
    </lineage>
</organism>
<protein>
    <submittedName>
        <fullName evidence="4">Transporter substrate-binding domain-containing protein</fullName>
    </submittedName>
</protein>
<evidence type="ECO:0000259" key="3">
    <source>
        <dbReference type="Pfam" id="PF00497"/>
    </source>
</evidence>
<evidence type="ECO:0000256" key="1">
    <source>
        <dbReference type="ARBA" id="ARBA00022729"/>
    </source>
</evidence>
<comment type="caution">
    <text evidence="4">The sequence shown here is derived from an EMBL/GenBank/DDBJ whole genome shotgun (WGS) entry which is preliminary data.</text>
</comment>
<feature type="domain" description="Solute-binding protein family 3/N-terminal" evidence="3">
    <location>
        <begin position="42"/>
        <end position="259"/>
    </location>
</feature>
<dbReference type="Gene3D" id="3.40.190.10">
    <property type="entry name" value="Periplasmic binding protein-like II"/>
    <property type="match status" value="2"/>
</dbReference>
<keyword evidence="1 2" id="KW-0732">Signal</keyword>
<dbReference type="Pfam" id="PF00497">
    <property type="entry name" value="SBP_bac_3"/>
    <property type="match status" value="1"/>
</dbReference>
<dbReference type="Proteomes" id="UP001321700">
    <property type="component" value="Unassembled WGS sequence"/>
</dbReference>
<name>A0ABU3KLW4_9BURK</name>